<dbReference type="InterPro" id="IPR050563">
    <property type="entry name" value="4-hydroxybenzoyl-CoA_TE"/>
</dbReference>
<organism evidence="1 2">
    <name type="scientific">Halobacteriovorax vibrionivorans</name>
    <dbReference type="NCBI Taxonomy" id="2152716"/>
    <lineage>
        <taxon>Bacteria</taxon>
        <taxon>Pseudomonadati</taxon>
        <taxon>Bdellovibrionota</taxon>
        <taxon>Bacteriovoracia</taxon>
        <taxon>Bacteriovoracales</taxon>
        <taxon>Halobacteriovoraceae</taxon>
        <taxon>Halobacteriovorax</taxon>
    </lineage>
</organism>
<protein>
    <submittedName>
        <fullName evidence="1">Acyl-CoA thioesterase</fullName>
    </submittedName>
</protein>
<dbReference type="InterPro" id="IPR029069">
    <property type="entry name" value="HotDog_dom_sf"/>
</dbReference>
<dbReference type="RefSeq" id="WP_115363357.1">
    <property type="nucleotide sequence ID" value="NZ_QDKL01000003.1"/>
</dbReference>
<evidence type="ECO:0000313" key="2">
    <source>
        <dbReference type="Proteomes" id="UP000443582"/>
    </source>
</evidence>
<gene>
    <name evidence="1" type="ORF">DAY19_13505</name>
</gene>
<reference evidence="2" key="1">
    <citation type="journal article" date="2019" name="Int. J. Syst. Evol. Microbiol.">
        <title>Halobacteriovorax valvorus sp. nov., a novel prokaryotic predator isolated from coastal seawater of China.</title>
        <authorList>
            <person name="Chen M.-X."/>
        </authorList>
    </citation>
    <scope>NUCLEOTIDE SEQUENCE [LARGE SCALE GENOMIC DNA]</scope>
    <source>
        <strain evidence="2">BL9</strain>
    </source>
</reference>
<keyword evidence="2" id="KW-1185">Reference proteome</keyword>
<dbReference type="PANTHER" id="PTHR31793:SF24">
    <property type="entry name" value="LONG-CHAIN ACYL-COA THIOESTERASE FADM"/>
    <property type="match status" value="1"/>
</dbReference>
<dbReference type="CDD" id="cd00586">
    <property type="entry name" value="4HBT"/>
    <property type="match status" value="1"/>
</dbReference>
<accession>A0ABY0IDG6</accession>
<dbReference type="Gene3D" id="3.10.129.10">
    <property type="entry name" value="Hotdog Thioesterase"/>
    <property type="match status" value="1"/>
</dbReference>
<sequence>MSEQFDVNIENYDVEESVFDFIVQETHLDFLGHMNNATYLEIYEQARWEMITKNNWGVGRIMKEKRGPVIIEINIKYKAELTLRQPIKIHTKIIEIKNPKVLTIQQEMRDHDGKVYNTITMDVGLFDLKARKLIAANSEWLDAIGLKKKSL</sequence>
<dbReference type="EMBL" id="QDKL01000003">
    <property type="protein sequence ID" value="RZF20995.1"/>
    <property type="molecule type" value="Genomic_DNA"/>
</dbReference>
<name>A0ABY0IDG6_9BACT</name>
<dbReference type="Proteomes" id="UP000443582">
    <property type="component" value="Unassembled WGS sequence"/>
</dbReference>
<dbReference type="PANTHER" id="PTHR31793">
    <property type="entry name" value="4-HYDROXYBENZOYL-COA THIOESTERASE FAMILY MEMBER"/>
    <property type="match status" value="1"/>
</dbReference>
<dbReference type="Pfam" id="PF13279">
    <property type="entry name" value="4HBT_2"/>
    <property type="match status" value="1"/>
</dbReference>
<evidence type="ECO:0000313" key="1">
    <source>
        <dbReference type="EMBL" id="RZF20995.1"/>
    </source>
</evidence>
<proteinExistence type="predicted"/>
<dbReference type="SUPFAM" id="SSF54637">
    <property type="entry name" value="Thioesterase/thiol ester dehydrase-isomerase"/>
    <property type="match status" value="1"/>
</dbReference>
<comment type="caution">
    <text evidence="1">The sequence shown here is derived from an EMBL/GenBank/DDBJ whole genome shotgun (WGS) entry which is preliminary data.</text>
</comment>